<name>A0A8S3CX65_9BILA</name>
<evidence type="ECO:0000256" key="1">
    <source>
        <dbReference type="SAM" id="MobiDB-lite"/>
    </source>
</evidence>
<evidence type="ECO:0000313" key="2">
    <source>
        <dbReference type="EMBL" id="CAF4928342.1"/>
    </source>
</evidence>
<sequence length="37" mass="4224">MNNTVDKGYTSDSEVSHRPDYIVVSHDDLESIRTQQS</sequence>
<dbReference type="EMBL" id="CAJOBI010181535">
    <property type="protein sequence ID" value="CAF4928342.1"/>
    <property type="molecule type" value="Genomic_DNA"/>
</dbReference>
<dbReference type="Proteomes" id="UP000676336">
    <property type="component" value="Unassembled WGS sequence"/>
</dbReference>
<feature type="compositionally biased region" description="Polar residues" evidence="1">
    <location>
        <begin position="1"/>
        <end position="13"/>
    </location>
</feature>
<comment type="caution">
    <text evidence="2">The sequence shown here is derived from an EMBL/GenBank/DDBJ whole genome shotgun (WGS) entry which is preliminary data.</text>
</comment>
<feature type="compositionally biased region" description="Basic and acidic residues" evidence="1">
    <location>
        <begin position="14"/>
        <end position="31"/>
    </location>
</feature>
<feature type="non-terminal residue" evidence="2">
    <location>
        <position position="1"/>
    </location>
</feature>
<feature type="region of interest" description="Disordered" evidence="1">
    <location>
        <begin position="1"/>
        <end position="37"/>
    </location>
</feature>
<dbReference type="AlphaFoldDB" id="A0A8S3CX65"/>
<evidence type="ECO:0000313" key="3">
    <source>
        <dbReference type="Proteomes" id="UP000676336"/>
    </source>
</evidence>
<proteinExistence type="predicted"/>
<accession>A0A8S3CX65</accession>
<organism evidence="2 3">
    <name type="scientific">Rotaria magnacalcarata</name>
    <dbReference type="NCBI Taxonomy" id="392030"/>
    <lineage>
        <taxon>Eukaryota</taxon>
        <taxon>Metazoa</taxon>
        <taxon>Spiralia</taxon>
        <taxon>Gnathifera</taxon>
        <taxon>Rotifera</taxon>
        <taxon>Eurotatoria</taxon>
        <taxon>Bdelloidea</taxon>
        <taxon>Philodinida</taxon>
        <taxon>Philodinidae</taxon>
        <taxon>Rotaria</taxon>
    </lineage>
</organism>
<gene>
    <name evidence="2" type="ORF">SMN809_LOCUS53063</name>
</gene>
<protein>
    <submittedName>
        <fullName evidence="2">Uncharacterized protein</fullName>
    </submittedName>
</protein>
<reference evidence="2" key="1">
    <citation type="submission" date="2021-02" db="EMBL/GenBank/DDBJ databases">
        <authorList>
            <person name="Nowell W R."/>
        </authorList>
    </citation>
    <scope>NUCLEOTIDE SEQUENCE</scope>
</reference>